<sequence length="302" mass="33802">MIFPLSQDNTTAGHRRSHSGALSHHRTDFHFCRTYPGDDFSTSLSRHEHYLCLRLRLKPGDRVLVVGCGTGDVVFELVHYADVDVVGFDQDEGKIDQARRRAEGANLEAQRNDLASYFERDSFDYVYSVEGFRSATSFDSVYQQIHTLLKPGGRTGITDWCFTPSFTPINSTDHHRLSTLLAHTARLFPRPPQDRTISAAHTSLRLAGLHLEEFDDLAGRGTGREVEWYGVLERALRDPMMAMSANAGDLDNSEEEGDVWYETFGFSREAAVVIVEAGKRKLFTPMALFIASKPLANSSPGQ</sequence>
<dbReference type="EMBL" id="MU274904">
    <property type="protein sequence ID" value="KAI0092379.1"/>
    <property type="molecule type" value="Genomic_DNA"/>
</dbReference>
<proteinExistence type="predicted"/>
<protein>
    <submittedName>
        <fullName evidence="1">Sterol 24-C-methyltransferase</fullName>
    </submittedName>
</protein>
<evidence type="ECO:0000313" key="2">
    <source>
        <dbReference type="Proteomes" id="UP001055072"/>
    </source>
</evidence>
<dbReference type="Proteomes" id="UP001055072">
    <property type="component" value="Unassembled WGS sequence"/>
</dbReference>
<organism evidence="1 2">
    <name type="scientific">Irpex rosettiformis</name>
    <dbReference type="NCBI Taxonomy" id="378272"/>
    <lineage>
        <taxon>Eukaryota</taxon>
        <taxon>Fungi</taxon>
        <taxon>Dikarya</taxon>
        <taxon>Basidiomycota</taxon>
        <taxon>Agaricomycotina</taxon>
        <taxon>Agaricomycetes</taxon>
        <taxon>Polyporales</taxon>
        <taxon>Irpicaceae</taxon>
        <taxon>Irpex</taxon>
    </lineage>
</organism>
<keyword evidence="2" id="KW-1185">Reference proteome</keyword>
<accession>A0ACB8UEF0</accession>
<name>A0ACB8UEF0_9APHY</name>
<gene>
    <name evidence="1" type="ORF">BDY19DRAFT_1028972</name>
</gene>
<reference evidence="1" key="1">
    <citation type="journal article" date="2021" name="Environ. Microbiol.">
        <title>Gene family expansions and transcriptome signatures uncover fungal adaptations to wood decay.</title>
        <authorList>
            <person name="Hage H."/>
            <person name="Miyauchi S."/>
            <person name="Viragh M."/>
            <person name="Drula E."/>
            <person name="Min B."/>
            <person name="Chaduli D."/>
            <person name="Navarro D."/>
            <person name="Favel A."/>
            <person name="Norest M."/>
            <person name="Lesage-Meessen L."/>
            <person name="Balint B."/>
            <person name="Merenyi Z."/>
            <person name="de Eugenio L."/>
            <person name="Morin E."/>
            <person name="Martinez A.T."/>
            <person name="Baldrian P."/>
            <person name="Stursova M."/>
            <person name="Martinez M.J."/>
            <person name="Novotny C."/>
            <person name="Magnuson J.K."/>
            <person name="Spatafora J.W."/>
            <person name="Maurice S."/>
            <person name="Pangilinan J."/>
            <person name="Andreopoulos W."/>
            <person name="LaButti K."/>
            <person name="Hundley H."/>
            <person name="Na H."/>
            <person name="Kuo A."/>
            <person name="Barry K."/>
            <person name="Lipzen A."/>
            <person name="Henrissat B."/>
            <person name="Riley R."/>
            <person name="Ahrendt S."/>
            <person name="Nagy L.G."/>
            <person name="Grigoriev I.V."/>
            <person name="Martin F."/>
            <person name="Rosso M.N."/>
        </authorList>
    </citation>
    <scope>NUCLEOTIDE SEQUENCE</scope>
    <source>
        <strain evidence="1">CBS 384.51</strain>
    </source>
</reference>
<comment type="caution">
    <text evidence="1">The sequence shown here is derived from an EMBL/GenBank/DDBJ whole genome shotgun (WGS) entry which is preliminary data.</text>
</comment>
<evidence type="ECO:0000313" key="1">
    <source>
        <dbReference type="EMBL" id="KAI0092379.1"/>
    </source>
</evidence>